<reference evidence="3" key="1">
    <citation type="journal article" date="2022" name="bioRxiv">
        <title>Discovery and biosynthetic assessment of Streptomyces ortus sp nov. isolated from a deep-sea sponge.</title>
        <authorList>
            <person name="Williams S.E."/>
        </authorList>
    </citation>
    <scope>NUCLEOTIDE SEQUENCE</scope>
    <source>
        <strain evidence="3">A15ISP2-DRY2</strain>
    </source>
</reference>
<feature type="compositionally biased region" description="Basic and acidic residues" evidence="1">
    <location>
        <begin position="45"/>
        <end position="55"/>
    </location>
</feature>
<name>A0ABT3UZL7_9ACTN</name>
<dbReference type="RefSeq" id="WP_267026168.1">
    <property type="nucleotide sequence ID" value="NZ_JAIFZO010000002.1"/>
</dbReference>
<evidence type="ECO:0000313" key="4">
    <source>
        <dbReference type="Proteomes" id="UP001165590"/>
    </source>
</evidence>
<comment type="caution">
    <text evidence="3">The sequence shown here is derived from an EMBL/GenBank/DDBJ whole genome shotgun (WGS) entry which is preliminary data.</text>
</comment>
<sequence length="202" mass="22158">MQPTDVSRSSDARRWPATVAALTSVGLLGLVGLLGACGGGSEQADESKAQSRARDNGVASVEGADKGGSPSAQVEQPLIRPDTSEEEQDRLWQVYYDCLEQHGLRMSKNKDGSYRGLNLNGQEKQAAAEDKCRQKEPETLPIRAAREDPEYGDKRDHWLKCLKSHGIEAIVEGGMLAFERGLPPADKIKWIKYCETEAFVVK</sequence>
<dbReference type="EMBL" id="JAIFZO010000002">
    <property type="protein sequence ID" value="MCX4233210.1"/>
    <property type="molecule type" value="Genomic_DNA"/>
</dbReference>
<proteinExistence type="predicted"/>
<evidence type="ECO:0008006" key="5">
    <source>
        <dbReference type="Google" id="ProtNLM"/>
    </source>
</evidence>
<evidence type="ECO:0000313" key="3">
    <source>
        <dbReference type="EMBL" id="MCX4233210.1"/>
    </source>
</evidence>
<dbReference type="Proteomes" id="UP001165590">
    <property type="component" value="Unassembled WGS sequence"/>
</dbReference>
<evidence type="ECO:0000256" key="1">
    <source>
        <dbReference type="SAM" id="MobiDB-lite"/>
    </source>
</evidence>
<feature type="transmembrane region" description="Helical" evidence="2">
    <location>
        <begin position="15"/>
        <end position="38"/>
    </location>
</feature>
<keyword evidence="2" id="KW-1133">Transmembrane helix</keyword>
<accession>A0ABT3UZL7</accession>
<keyword evidence="2" id="KW-0472">Membrane</keyword>
<keyword evidence="2" id="KW-0812">Transmembrane</keyword>
<keyword evidence="4" id="KW-1185">Reference proteome</keyword>
<organism evidence="3 4">
    <name type="scientific">Streptomyces ortus</name>
    <dbReference type="NCBI Taxonomy" id="2867268"/>
    <lineage>
        <taxon>Bacteria</taxon>
        <taxon>Bacillati</taxon>
        <taxon>Actinomycetota</taxon>
        <taxon>Actinomycetes</taxon>
        <taxon>Kitasatosporales</taxon>
        <taxon>Streptomycetaceae</taxon>
        <taxon>Streptomyces</taxon>
    </lineage>
</organism>
<feature type="region of interest" description="Disordered" evidence="1">
    <location>
        <begin position="38"/>
        <end position="86"/>
    </location>
</feature>
<gene>
    <name evidence="3" type="ORF">K3769_10520</name>
</gene>
<evidence type="ECO:0000256" key="2">
    <source>
        <dbReference type="SAM" id="Phobius"/>
    </source>
</evidence>
<protein>
    <recommendedName>
        <fullName evidence="5">Lipoprotein</fullName>
    </recommendedName>
</protein>